<dbReference type="EMBL" id="JAEDAO010000001">
    <property type="protein sequence ID" value="MBK0392566.1"/>
    <property type="molecule type" value="Genomic_DNA"/>
</dbReference>
<gene>
    <name evidence="1" type="ORF">I8E28_08175</name>
</gene>
<organism evidence="1 2">
    <name type="scientific">Ramlibacter algicola</name>
    <dbReference type="NCBI Taxonomy" id="2795217"/>
    <lineage>
        <taxon>Bacteria</taxon>
        <taxon>Pseudomonadati</taxon>
        <taxon>Pseudomonadota</taxon>
        <taxon>Betaproteobacteria</taxon>
        <taxon>Burkholderiales</taxon>
        <taxon>Comamonadaceae</taxon>
        <taxon>Ramlibacter</taxon>
    </lineage>
</organism>
<protein>
    <recommendedName>
        <fullName evidence="3">SnoaL-like domain-containing protein</fullName>
    </recommendedName>
</protein>
<dbReference type="AlphaFoldDB" id="A0A934Q0I5"/>
<reference evidence="1" key="1">
    <citation type="submission" date="2020-12" db="EMBL/GenBank/DDBJ databases">
        <title>Ramlibacter sp. nov., isolated from a freshwater alga, Cryptomonas.</title>
        <authorList>
            <person name="Kim H.M."/>
            <person name="Jeon C.O."/>
        </authorList>
    </citation>
    <scope>NUCLEOTIDE SEQUENCE</scope>
    <source>
        <strain evidence="1">CrO1</strain>
    </source>
</reference>
<dbReference type="Proteomes" id="UP000617041">
    <property type="component" value="Unassembled WGS sequence"/>
</dbReference>
<dbReference type="RefSeq" id="WP_200787496.1">
    <property type="nucleotide sequence ID" value="NZ_JAEDAO010000001.1"/>
</dbReference>
<evidence type="ECO:0000313" key="1">
    <source>
        <dbReference type="EMBL" id="MBK0392566.1"/>
    </source>
</evidence>
<evidence type="ECO:0008006" key="3">
    <source>
        <dbReference type="Google" id="ProtNLM"/>
    </source>
</evidence>
<sequence>MTKFDVTKRLPEVDEALARTDNPRHIAILKNYVRHANLEVSGLWEGIVAPDMMVEHPVYVFHSHQGMRRIEGMAAVRAEYESYEKLGNTVIYHTDGHIMVDDFGFMTEYVSHRFWPGSLLRTMGDDVDDAKAMYLVSMTQMMNWPYDERARVVGERVYRGGDRKIRECDPAEVITMQECRDKLLPTLPEVHSPFTGKPWTKQELATA</sequence>
<proteinExistence type="predicted"/>
<name>A0A934Q0I5_9BURK</name>
<accession>A0A934Q0I5</accession>
<keyword evidence="2" id="KW-1185">Reference proteome</keyword>
<comment type="caution">
    <text evidence="1">The sequence shown here is derived from an EMBL/GenBank/DDBJ whole genome shotgun (WGS) entry which is preliminary data.</text>
</comment>
<evidence type="ECO:0000313" key="2">
    <source>
        <dbReference type="Proteomes" id="UP000617041"/>
    </source>
</evidence>